<dbReference type="Pfam" id="PF00089">
    <property type="entry name" value="Trypsin"/>
    <property type="match status" value="1"/>
</dbReference>
<comment type="caution">
    <text evidence="13">The sequence shown here is derived from an EMBL/GenBank/DDBJ whole genome shotgun (WGS) entry which is preliminary data.</text>
</comment>
<dbReference type="CDD" id="cd00190">
    <property type="entry name" value="Tryp_SPc"/>
    <property type="match status" value="1"/>
</dbReference>
<dbReference type="EMBL" id="JBFDAA010000010">
    <property type="protein sequence ID" value="KAL1124600.1"/>
    <property type="molecule type" value="Genomic_DNA"/>
</dbReference>
<evidence type="ECO:0000256" key="10">
    <source>
        <dbReference type="RuleBase" id="RU363034"/>
    </source>
</evidence>
<evidence type="ECO:0000313" key="14">
    <source>
        <dbReference type="Proteomes" id="UP001558652"/>
    </source>
</evidence>
<feature type="domain" description="Peptidase S1" evidence="12">
    <location>
        <begin position="41"/>
        <end position="276"/>
    </location>
</feature>
<dbReference type="GO" id="GO:0042381">
    <property type="term" value="P:hemolymph coagulation"/>
    <property type="evidence" value="ECO:0007669"/>
    <property type="project" value="UniProtKB-KW"/>
</dbReference>
<evidence type="ECO:0000256" key="8">
    <source>
        <dbReference type="ARBA" id="ARBA00052079"/>
    </source>
</evidence>
<evidence type="ECO:0000256" key="6">
    <source>
        <dbReference type="ARBA" id="ARBA00022825"/>
    </source>
</evidence>
<keyword evidence="2 10" id="KW-0645">Protease</keyword>
<evidence type="ECO:0000256" key="11">
    <source>
        <dbReference type="SAM" id="MobiDB-lite"/>
    </source>
</evidence>
<protein>
    <recommendedName>
        <fullName evidence="9">limulus clotting factor C</fullName>
        <ecNumber evidence="9">3.4.21.84</ecNumber>
    </recommendedName>
</protein>
<dbReference type="AlphaFoldDB" id="A0ABD0YB92"/>
<proteinExistence type="predicted"/>
<dbReference type="PROSITE" id="PS00135">
    <property type="entry name" value="TRYPSIN_SER"/>
    <property type="match status" value="1"/>
</dbReference>
<dbReference type="PRINTS" id="PR00722">
    <property type="entry name" value="CHYMOTRYPSIN"/>
</dbReference>
<reference evidence="13 14" key="1">
    <citation type="submission" date="2024-07" db="EMBL/GenBank/DDBJ databases">
        <title>Chromosome-level genome assembly of the water stick insect Ranatra chinensis (Heteroptera: Nepidae).</title>
        <authorList>
            <person name="Liu X."/>
        </authorList>
    </citation>
    <scope>NUCLEOTIDE SEQUENCE [LARGE SCALE GENOMIC DNA]</scope>
    <source>
        <strain evidence="13">Cailab_2021Rc</strain>
        <tissue evidence="13">Muscle</tissue>
    </source>
</reference>
<dbReference type="SMART" id="SM00020">
    <property type="entry name" value="Tryp_SPc"/>
    <property type="match status" value="1"/>
</dbReference>
<dbReference type="InterPro" id="IPR001314">
    <property type="entry name" value="Peptidase_S1A"/>
</dbReference>
<dbReference type="Proteomes" id="UP001558652">
    <property type="component" value="Unassembled WGS sequence"/>
</dbReference>
<evidence type="ECO:0000256" key="5">
    <source>
        <dbReference type="ARBA" id="ARBA00022820"/>
    </source>
</evidence>
<gene>
    <name evidence="13" type="ORF">AAG570_001224</name>
</gene>
<accession>A0ABD0YB92</accession>
<name>A0ABD0YB92_9HEMI</name>
<evidence type="ECO:0000259" key="12">
    <source>
        <dbReference type="PROSITE" id="PS50240"/>
    </source>
</evidence>
<dbReference type="InterPro" id="IPR001254">
    <property type="entry name" value="Trypsin_dom"/>
</dbReference>
<evidence type="ECO:0000256" key="2">
    <source>
        <dbReference type="ARBA" id="ARBA00022670"/>
    </source>
</evidence>
<dbReference type="PROSITE" id="PS50240">
    <property type="entry name" value="TRYPSIN_DOM"/>
    <property type="match status" value="1"/>
</dbReference>
<dbReference type="InterPro" id="IPR043504">
    <property type="entry name" value="Peptidase_S1_PA_chymotrypsin"/>
</dbReference>
<keyword evidence="1" id="KW-0768">Sushi</keyword>
<dbReference type="InterPro" id="IPR018114">
    <property type="entry name" value="TRYPSIN_HIS"/>
</dbReference>
<keyword evidence="6 10" id="KW-0720">Serine protease</keyword>
<organism evidence="13 14">
    <name type="scientific">Ranatra chinensis</name>
    <dbReference type="NCBI Taxonomy" id="642074"/>
    <lineage>
        <taxon>Eukaryota</taxon>
        <taxon>Metazoa</taxon>
        <taxon>Ecdysozoa</taxon>
        <taxon>Arthropoda</taxon>
        <taxon>Hexapoda</taxon>
        <taxon>Insecta</taxon>
        <taxon>Pterygota</taxon>
        <taxon>Neoptera</taxon>
        <taxon>Paraneoptera</taxon>
        <taxon>Hemiptera</taxon>
        <taxon>Heteroptera</taxon>
        <taxon>Panheteroptera</taxon>
        <taxon>Nepomorpha</taxon>
        <taxon>Nepidae</taxon>
        <taxon>Ranatrinae</taxon>
        <taxon>Ranatra</taxon>
    </lineage>
</organism>
<dbReference type="PANTHER" id="PTHR24252">
    <property type="entry name" value="ACROSIN-RELATED"/>
    <property type="match status" value="1"/>
</dbReference>
<dbReference type="PROSITE" id="PS00134">
    <property type="entry name" value="TRYPSIN_HIS"/>
    <property type="match status" value="1"/>
</dbReference>
<dbReference type="GO" id="GO:0008236">
    <property type="term" value="F:serine-type peptidase activity"/>
    <property type="evidence" value="ECO:0007669"/>
    <property type="project" value="UniProtKB-KW"/>
</dbReference>
<feature type="compositionally biased region" description="Basic and acidic residues" evidence="11">
    <location>
        <begin position="15"/>
        <end position="27"/>
    </location>
</feature>
<dbReference type="EC" id="3.4.21.84" evidence="9"/>
<keyword evidence="14" id="KW-1185">Reference proteome</keyword>
<dbReference type="GO" id="GO:0006508">
    <property type="term" value="P:proteolysis"/>
    <property type="evidence" value="ECO:0007669"/>
    <property type="project" value="UniProtKB-KW"/>
</dbReference>
<keyword evidence="5" id="KW-0353">Hemolymph clotting</keyword>
<evidence type="ECO:0000256" key="1">
    <source>
        <dbReference type="ARBA" id="ARBA00022659"/>
    </source>
</evidence>
<evidence type="ECO:0000256" key="7">
    <source>
        <dbReference type="ARBA" id="ARBA00023157"/>
    </source>
</evidence>
<dbReference type="FunFam" id="2.40.10.10:FF:000120">
    <property type="entry name" value="Putative serine protease"/>
    <property type="match status" value="1"/>
</dbReference>
<dbReference type="InterPro" id="IPR033116">
    <property type="entry name" value="TRYPSIN_SER"/>
</dbReference>
<evidence type="ECO:0000256" key="4">
    <source>
        <dbReference type="ARBA" id="ARBA00022801"/>
    </source>
</evidence>
<keyword evidence="4 10" id="KW-0378">Hydrolase</keyword>
<dbReference type="Gene3D" id="2.40.10.10">
    <property type="entry name" value="Trypsin-like serine proteases"/>
    <property type="match status" value="1"/>
</dbReference>
<dbReference type="PANTHER" id="PTHR24252:SF7">
    <property type="entry name" value="HYALIN"/>
    <property type="match status" value="1"/>
</dbReference>
<dbReference type="SUPFAM" id="SSF50494">
    <property type="entry name" value="Trypsin-like serine proteases"/>
    <property type="match status" value="1"/>
</dbReference>
<evidence type="ECO:0000256" key="9">
    <source>
        <dbReference type="ARBA" id="ARBA00066707"/>
    </source>
</evidence>
<feature type="region of interest" description="Disordered" evidence="11">
    <location>
        <begin position="1"/>
        <end position="27"/>
    </location>
</feature>
<dbReference type="InterPro" id="IPR009003">
    <property type="entry name" value="Peptidase_S1_PA"/>
</dbReference>
<evidence type="ECO:0000256" key="3">
    <source>
        <dbReference type="ARBA" id="ARBA00022729"/>
    </source>
</evidence>
<evidence type="ECO:0000313" key="13">
    <source>
        <dbReference type="EMBL" id="KAL1124600.1"/>
    </source>
</evidence>
<keyword evidence="7" id="KW-1015">Disulfide bond</keyword>
<comment type="catalytic activity">
    <reaction evidence="8">
        <text>Selective cleavage of 103-Arg-|-Ser-104 and 124-Ile-|-Ile-125 bonds in Limulus clotting factor B to form activated factor B. Cleavage of -Pro-Arg-|-Xaa- bonds in synthetic substrates.</text>
        <dbReference type="EC" id="3.4.21.84"/>
    </reaction>
</comment>
<keyword evidence="3" id="KW-0732">Signal</keyword>
<sequence length="289" mass="32424">MKPSVFSAESAEVDSSEHGLVEGEKKTTCPCGWSNKESGRIVGGEETKINEFPFAVALIDREKRFQFCGGAIVTQYHVLTAAHCTDNYLYFGRKISVLVGDHDITKHDTESSRLIHVDKIVQHSGFEFAFYKYDISLLVLSEKIEFSRFVGPVCLSHSRLNLEKKYVRILGWGKTSMEGPSSPVLKKVDLRIVPLEVCSRHFLHLIPAERKHICTLGTKKGACNGDSGGPVIWLDPETNRYTLVGLVSFGKVCGGPEPTVHTDVTSYWPWIDYYIKGEHKCRPNLTLLY</sequence>